<sequence>MGHESGADVTDAHSGGVLAENAALRIIGASADFEDAIEAAKDAAGKTPGVTGWSGYSSTQVESIRDVEDHARDIAGNIQSSAEEISSTDQESSGGFSESDGDLSRPINHGPYSIY</sequence>
<gene>
    <name evidence="2" type="ORF">HNR10_003436</name>
</gene>
<dbReference type="Proteomes" id="UP000572051">
    <property type="component" value="Unassembled WGS sequence"/>
</dbReference>
<protein>
    <submittedName>
        <fullName evidence="2">Uncharacterized protein</fullName>
    </submittedName>
</protein>
<dbReference type="EMBL" id="JACCFS010000001">
    <property type="protein sequence ID" value="NYJ35555.1"/>
    <property type="molecule type" value="Genomic_DNA"/>
</dbReference>
<feature type="region of interest" description="Disordered" evidence="1">
    <location>
        <begin position="68"/>
        <end position="115"/>
    </location>
</feature>
<accession>A0A7Z0ENU8</accession>
<name>A0A7Z0ENU8_9ACTN</name>
<reference evidence="2 3" key="1">
    <citation type="submission" date="2020-07" db="EMBL/GenBank/DDBJ databases">
        <title>Sequencing the genomes of 1000 actinobacteria strains.</title>
        <authorList>
            <person name="Klenk H.-P."/>
        </authorList>
    </citation>
    <scope>NUCLEOTIDE SEQUENCE [LARGE SCALE GENOMIC DNA]</scope>
    <source>
        <strain evidence="2 3">DSM 44442</strain>
    </source>
</reference>
<organism evidence="2 3">
    <name type="scientific">Nocardiopsis aegyptia</name>
    <dbReference type="NCBI Taxonomy" id="220378"/>
    <lineage>
        <taxon>Bacteria</taxon>
        <taxon>Bacillati</taxon>
        <taxon>Actinomycetota</taxon>
        <taxon>Actinomycetes</taxon>
        <taxon>Streptosporangiales</taxon>
        <taxon>Nocardiopsidaceae</taxon>
        <taxon>Nocardiopsis</taxon>
    </lineage>
</organism>
<evidence type="ECO:0000313" key="2">
    <source>
        <dbReference type="EMBL" id="NYJ35555.1"/>
    </source>
</evidence>
<feature type="compositionally biased region" description="Polar residues" evidence="1">
    <location>
        <begin position="77"/>
        <end position="88"/>
    </location>
</feature>
<comment type="caution">
    <text evidence="2">The sequence shown here is derived from an EMBL/GenBank/DDBJ whole genome shotgun (WGS) entry which is preliminary data.</text>
</comment>
<feature type="compositionally biased region" description="Low complexity" evidence="1">
    <location>
        <begin position="89"/>
        <end position="98"/>
    </location>
</feature>
<dbReference type="AlphaFoldDB" id="A0A7Z0ENU8"/>
<evidence type="ECO:0000256" key="1">
    <source>
        <dbReference type="SAM" id="MobiDB-lite"/>
    </source>
</evidence>
<dbReference type="RefSeq" id="WP_179824784.1">
    <property type="nucleotide sequence ID" value="NZ_JACCFS010000001.1"/>
</dbReference>
<keyword evidence="3" id="KW-1185">Reference proteome</keyword>
<evidence type="ECO:0000313" key="3">
    <source>
        <dbReference type="Proteomes" id="UP000572051"/>
    </source>
</evidence>
<proteinExistence type="predicted"/>